<keyword evidence="1" id="KW-0347">Helicase</keyword>
<dbReference type="GO" id="GO:0004386">
    <property type="term" value="F:helicase activity"/>
    <property type="evidence" value="ECO:0007669"/>
    <property type="project" value="UniProtKB-KW"/>
</dbReference>
<evidence type="ECO:0000313" key="1">
    <source>
        <dbReference type="EMBL" id="KAF0746759.1"/>
    </source>
</evidence>
<name>A0A6G0Y059_APHCR</name>
<dbReference type="Proteomes" id="UP000478052">
    <property type="component" value="Unassembled WGS sequence"/>
</dbReference>
<proteinExistence type="predicted"/>
<evidence type="ECO:0000313" key="2">
    <source>
        <dbReference type="Proteomes" id="UP000478052"/>
    </source>
</evidence>
<keyword evidence="1" id="KW-0547">Nucleotide-binding</keyword>
<protein>
    <submittedName>
        <fullName evidence="1">ATP-dependent DNA helicase</fullName>
    </submittedName>
</protein>
<dbReference type="EMBL" id="VUJU01007090">
    <property type="protein sequence ID" value="KAF0746759.1"/>
    <property type="molecule type" value="Genomic_DNA"/>
</dbReference>
<keyword evidence="1" id="KW-0378">Hydrolase</keyword>
<accession>A0A6G0Y059</accession>
<organism evidence="1 2">
    <name type="scientific">Aphis craccivora</name>
    <name type="common">Cowpea aphid</name>
    <dbReference type="NCBI Taxonomy" id="307492"/>
    <lineage>
        <taxon>Eukaryota</taxon>
        <taxon>Metazoa</taxon>
        <taxon>Ecdysozoa</taxon>
        <taxon>Arthropoda</taxon>
        <taxon>Hexapoda</taxon>
        <taxon>Insecta</taxon>
        <taxon>Pterygota</taxon>
        <taxon>Neoptera</taxon>
        <taxon>Paraneoptera</taxon>
        <taxon>Hemiptera</taxon>
        <taxon>Sternorrhyncha</taxon>
        <taxon>Aphidomorpha</taxon>
        <taxon>Aphidoidea</taxon>
        <taxon>Aphididae</taxon>
        <taxon>Aphidini</taxon>
        <taxon>Aphis</taxon>
        <taxon>Aphis</taxon>
    </lineage>
</organism>
<sequence>MREIERIARGGKSRPRQSIHSHIIMEVIIFCDRETATTETYSASGNVVAVGLLLRQHSAIECRRRGREKNQFPPTLPRGGFRALKINPIFVCFAHISMPTKHKVANLSRNTSTYRSMQNTRVKRNEEQIQQQNNDERVSMAQLLNRRRTNDQQRQQVHEAFISDSFLRLECPHCYALKFKNEPSGMCSASGKVKIPEIETPPEPSNGLSSTFYLCMM</sequence>
<reference evidence="1 2" key="1">
    <citation type="submission" date="2019-08" db="EMBL/GenBank/DDBJ databases">
        <title>Whole genome of Aphis craccivora.</title>
        <authorList>
            <person name="Voronova N.V."/>
            <person name="Shulinski R.S."/>
            <person name="Bandarenka Y.V."/>
            <person name="Zhorov D.G."/>
            <person name="Warner D."/>
        </authorList>
    </citation>
    <scope>NUCLEOTIDE SEQUENCE [LARGE SCALE GENOMIC DNA]</scope>
    <source>
        <strain evidence="1">180601</strain>
        <tissue evidence="1">Whole Body</tissue>
    </source>
</reference>
<dbReference type="OrthoDB" id="6620209at2759"/>
<keyword evidence="2" id="KW-1185">Reference proteome</keyword>
<dbReference type="AlphaFoldDB" id="A0A6G0Y059"/>
<gene>
    <name evidence="1" type="ORF">FWK35_00030815</name>
</gene>
<keyword evidence="1" id="KW-0067">ATP-binding</keyword>
<comment type="caution">
    <text evidence="1">The sequence shown here is derived from an EMBL/GenBank/DDBJ whole genome shotgun (WGS) entry which is preliminary data.</text>
</comment>